<feature type="region of interest" description="Disordered" evidence="6">
    <location>
        <begin position="518"/>
        <end position="612"/>
    </location>
</feature>
<dbReference type="Proteomes" id="UP000286045">
    <property type="component" value="Unassembled WGS sequence"/>
</dbReference>
<dbReference type="PRINTS" id="PR00723">
    <property type="entry name" value="SUBTILISIN"/>
</dbReference>
<evidence type="ECO:0000313" key="9">
    <source>
        <dbReference type="EMBL" id="RWA11934.1"/>
    </source>
</evidence>
<dbReference type="EMBL" id="RYZI01000065">
    <property type="protein sequence ID" value="RWA11934.1"/>
    <property type="molecule type" value="Genomic_DNA"/>
</dbReference>
<dbReference type="Pfam" id="PF00082">
    <property type="entry name" value="Peptidase_S8"/>
    <property type="match status" value="1"/>
</dbReference>
<evidence type="ECO:0000256" key="4">
    <source>
        <dbReference type="ARBA" id="ARBA00022825"/>
    </source>
</evidence>
<organism evidence="9 10">
    <name type="scientific">Xylaria grammica</name>
    <dbReference type="NCBI Taxonomy" id="363999"/>
    <lineage>
        <taxon>Eukaryota</taxon>
        <taxon>Fungi</taxon>
        <taxon>Dikarya</taxon>
        <taxon>Ascomycota</taxon>
        <taxon>Pezizomycotina</taxon>
        <taxon>Sordariomycetes</taxon>
        <taxon>Xylariomycetidae</taxon>
        <taxon>Xylariales</taxon>
        <taxon>Xylariaceae</taxon>
        <taxon>Xylaria</taxon>
    </lineage>
</organism>
<sequence length="924" mass="103871">MERRSYPAASTLLSFALAAVGELRKIAQAVAGTPGASGEPGEQEPFLTTLGPLLSDVETRLKALGQAGCPRGSDAEKRWPDALKPPPRSTPFKRDTYSVLDRLINGVQQTAKTNIRRLAKSTHSRAPTERAKFQSSFKAFANAERNPRGPPLSDLVMISTKPTGYDNYTACLRLLHSTLCRCSARAERCGGSFMANVALTRVQRLEEAQDDVPFDFFFLHRHPDSEGDMWKEVRIQVFLQGDESRSPRVRWLSSRKISPDEFCGLIRRRERGRLVLSAASDGLVYERAELNLEQLKRLFLLKASSVSLATVLEKRKLHGDVQLKLLLSYLLAKAVWQFYDSDWMASNWSKDRIHFMRERLNGSSKPHEVITLIHKPYFATELSPSSTRSSRVSQSECSTEEDVMQRFPSATHFHPKILALGIMLLEIELGEGIELHQLEESLDDEPIENDDHFTAGKIILSPMWEKRNVYQAVKEMIEICLKPDTGKFGIEEGPARDNLYTYVVAPLGRLFRQAWSRDRDPESFSPEPVSFKATDFPPDNTKPFYLDPRATDDLSPAQTPALEPTTRSSSVSSMLPTNPYPRQGPLSAEMEKPSPEKGELLGDEDGENTIEDRRRNTNKWFVNFQTLLVKHRLLGRGREERLKVAILDSGIDMQHPDFTDEDRDRIKERATFIGGDADVDTAGHGTHVAAIILRLTKNVDLYIGKITNTSSVSQREEIVEALKCARTQWGVHVITLSFGFDTVRSPDTMGDEIRQCLHEGIMVFASASNDGGEGSRTYPAKYPGVICAHSTTWRGSKAERNPGLEEGRNFSFVGEHVRPIWPAKNPVDDNRMKYKSGTSYAAPVAVSMAAFMIGYIQKKMPDYSWVIKPWSPVGISRIFGMMAVEIDGYDWVSPTRYLKYTKEGKIIGDLQQYLGEGVDLTDWP</sequence>
<feature type="active site" description="Charge relay system" evidence="5">
    <location>
        <position position="684"/>
    </location>
</feature>
<keyword evidence="10" id="KW-1185">Reference proteome</keyword>
<feature type="compositionally biased region" description="Basic and acidic residues" evidence="6">
    <location>
        <begin position="589"/>
        <end position="600"/>
    </location>
</feature>
<accession>A0A439DC02</accession>
<dbReference type="InterPro" id="IPR051048">
    <property type="entry name" value="Peptidase_S8/S53_subtilisin"/>
</dbReference>
<dbReference type="InterPro" id="IPR015500">
    <property type="entry name" value="Peptidase_S8_subtilisin-rel"/>
</dbReference>
<comment type="similarity">
    <text evidence="1 5">Belongs to the peptidase S8 family.</text>
</comment>
<dbReference type="InterPro" id="IPR000209">
    <property type="entry name" value="Peptidase_S8/S53_dom"/>
</dbReference>
<feature type="domain" description="Peptidase S8/S53" evidence="7">
    <location>
        <begin position="642"/>
        <end position="858"/>
    </location>
</feature>
<dbReference type="PROSITE" id="PS00136">
    <property type="entry name" value="SUBTILASE_ASP"/>
    <property type="match status" value="1"/>
</dbReference>
<feature type="active site" description="Charge relay system" evidence="5">
    <location>
        <position position="839"/>
    </location>
</feature>
<feature type="domain" description="DUF7580" evidence="8">
    <location>
        <begin position="170"/>
        <end position="508"/>
    </location>
</feature>
<keyword evidence="4 5" id="KW-0720">Serine protease</keyword>
<evidence type="ECO:0000256" key="5">
    <source>
        <dbReference type="PROSITE-ProRule" id="PRU01240"/>
    </source>
</evidence>
<evidence type="ECO:0000256" key="6">
    <source>
        <dbReference type="SAM" id="MobiDB-lite"/>
    </source>
</evidence>
<dbReference type="InterPro" id="IPR036852">
    <property type="entry name" value="Peptidase_S8/S53_dom_sf"/>
</dbReference>
<gene>
    <name evidence="9" type="ORF">EKO27_g3171</name>
</gene>
<feature type="region of interest" description="Disordered" evidence="6">
    <location>
        <begin position="67"/>
        <end position="94"/>
    </location>
</feature>
<dbReference type="InterPro" id="IPR023827">
    <property type="entry name" value="Peptidase_S8_Asp-AS"/>
</dbReference>
<reference evidence="9 10" key="1">
    <citation type="submission" date="2018-12" db="EMBL/GenBank/DDBJ databases">
        <title>Draft genome sequence of Xylaria grammica IHI A82.</title>
        <authorList>
            <person name="Buettner E."/>
            <person name="Kellner H."/>
        </authorList>
    </citation>
    <scope>NUCLEOTIDE SEQUENCE [LARGE SCALE GENOMIC DNA]</scope>
    <source>
        <strain evidence="9 10">IHI A82</strain>
    </source>
</reference>
<feature type="active site" description="Charge relay system" evidence="5">
    <location>
        <position position="648"/>
    </location>
</feature>
<protein>
    <submittedName>
        <fullName evidence="9">Uncharacterized protein</fullName>
    </submittedName>
</protein>
<dbReference type="PROSITE" id="PS51892">
    <property type="entry name" value="SUBTILASE"/>
    <property type="match status" value="1"/>
</dbReference>
<dbReference type="SUPFAM" id="SSF52743">
    <property type="entry name" value="Subtilisin-like"/>
    <property type="match status" value="1"/>
</dbReference>
<proteinExistence type="inferred from homology"/>
<evidence type="ECO:0000259" key="8">
    <source>
        <dbReference type="Pfam" id="PF24476"/>
    </source>
</evidence>
<dbReference type="GO" id="GO:0006508">
    <property type="term" value="P:proteolysis"/>
    <property type="evidence" value="ECO:0007669"/>
    <property type="project" value="UniProtKB-KW"/>
</dbReference>
<evidence type="ECO:0000256" key="2">
    <source>
        <dbReference type="ARBA" id="ARBA00022670"/>
    </source>
</evidence>
<dbReference type="PANTHER" id="PTHR43399">
    <property type="entry name" value="SUBTILISIN-RELATED"/>
    <property type="match status" value="1"/>
</dbReference>
<evidence type="ECO:0000259" key="7">
    <source>
        <dbReference type="Pfam" id="PF00082"/>
    </source>
</evidence>
<evidence type="ECO:0000256" key="1">
    <source>
        <dbReference type="ARBA" id="ARBA00011073"/>
    </source>
</evidence>
<dbReference type="CDD" id="cd00306">
    <property type="entry name" value="Peptidases_S8_S53"/>
    <property type="match status" value="1"/>
</dbReference>
<dbReference type="InterPro" id="IPR056002">
    <property type="entry name" value="DUF7580"/>
</dbReference>
<evidence type="ECO:0000256" key="3">
    <source>
        <dbReference type="ARBA" id="ARBA00022801"/>
    </source>
</evidence>
<name>A0A439DC02_9PEZI</name>
<keyword evidence="2 5" id="KW-0645">Protease</keyword>
<dbReference type="Gene3D" id="3.40.50.200">
    <property type="entry name" value="Peptidase S8/S53 domain"/>
    <property type="match status" value="1"/>
</dbReference>
<dbReference type="STRING" id="363999.A0A439DC02"/>
<keyword evidence="3 5" id="KW-0378">Hydrolase</keyword>
<comment type="caution">
    <text evidence="9">The sequence shown here is derived from an EMBL/GenBank/DDBJ whole genome shotgun (WGS) entry which is preliminary data.</text>
</comment>
<evidence type="ECO:0000313" key="10">
    <source>
        <dbReference type="Proteomes" id="UP000286045"/>
    </source>
</evidence>
<dbReference type="PANTHER" id="PTHR43399:SF4">
    <property type="entry name" value="CELL WALL-ASSOCIATED PROTEASE"/>
    <property type="match status" value="1"/>
</dbReference>
<dbReference type="AlphaFoldDB" id="A0A439DC02"/>
<dbReference type="GO" id="GO:0004252">
    <property type="term" value="F:serine-type endopeptidase activity"/>
    <property type="evidence" value="ECO:0007669"/>
    <property type="project" value="UniProtKB-UniRule"/>
</dbReference>
<dbReference type="Pfam" id="PF24476">
    <property type="entry name" value="DUF7580"/>
    <property type="match status" value="1"/>
</dbReference>
<feature type="compositionally biased region" description="Polar residues" evidence="6">
    <location>
        <begin position="565"/>
        <end position="576"/>
    </location>
</feature>